<feature type="region of interest" description="Disordered" evidence="1">
    <location>
        <begin position="1"/>
        <end position="36"/>
    </location>
</feature>
<feature type="compositionally biased region" description="Polar residues" evidence="1">
    <location>
        <begin position="728"/>
        <end position="739"/>
    </location>
</feature>
<feature type="region of interest" description="Disordered" evidence="1">
    <location>
        <begin position="380"/>
        <end position="442"/>
    </location>
</feature>
<accession>A0A7S3PAP7</accession>
<proteinExistence type="predicted"/>
<sequence length="746" mass="82390">MACSDEKESSSSAGNGSSESLGVSTTSPEKPRRNLTKDFALCLDKGAVVPEGMKSDTDTAPTPLTNKLDGSHSSIFSPTSVIPSGIQNSPVVEKSLSSYRFHLHPSLQRGLSDALIGRVSFYGIIHDINKEASAMAANDPKQPDFEECKEESSCALVQAAVGNQNAGTNENGNQSEKPLPNALIDEEAWLLQVVEERDPEERTTTVCPPTFPQAMGEREYENPVQALSGQSRTQLWKPSRSWWEAKSGKNPWIEPSSHNKRWRYLWPLIHYHKFLAKCIKKLKRNGVDVKHAVSPVAVFLREEVCAVSDHLAECSRFDSDEWMSCLKLFNGWTEIGAEDGLRERVRLLKLRSLHEPGDVESKLLRDQVDRHFLTAMAKARAQLREGNEPMVSSGDGGRSRGQPPVYPRSGLRNDSTPGYQHQGSRRQQYHSPGGHEHFGAHHAPHHSPYWGWEHHSMVSPYGDNSSVHSALSNDSGYVQPPYPMYMHPVAPHAYPHYYSGPMVYPPCPPGGTNHREYIHGEESPGHHQSWVDPAAYGTQMYHPYPTPFALAHGVPVEVSEVSAQEDVSEAADMDFPPTEQSIDGKEATPPVKFHMQAQQQQSPFWAHLDSVAVGLATPAKSSPTGTPRRFNPQDVQDNDDSSGYAASAQPIILRAHRHYGHYGARDGYAPPSPATQFMMSPQQNFASTYGYTYNRSPRKKSPNQTSNTGNLTPPPVRKIVAPHDTPRESPTTVGTTESESLPEGTA</sequence>
<protein>
    <submittedName>
        <fullName evidence="2">Uncharacterized protein</fullName>
    </submittedName>
</protein>
<dbReference type="AlphaFoldDB" id="A0A7S3PAP7"/>
<name>A0A7S3PAP7_9STRA</name>
<feature type="compositionally biased region" description="Low complexity" evidence="1">
    <location>
        <begin position="10"/>
        <end position="22"/>
    </location>
</feature>
<feature type="region of interest" description="Disordered" evidence="1">
    <location>
        <begin position="617"/>
        <end position="644"/>
    </location>
</feature>
<gene>
    <name evidence="2" type="ORF">ACOF00016_LOCUS12629</name>
</gene>
<dbReference type="EMBL" id="HBIM01016091">
    <property type="protein sequence ID" value="CAE0415535.1"/>
    <property type="molecule type" value="Transcribed_RNA"/>
</dbReference>
<feature type="compositionally biased region" description="Polar residues" evidence="1">
    <location>
        <begin position="702"/>
        <end position="711"/>
    </location>
</feature>
<feature type="compositionally biased region" description="Polar residues" evidence="1">
    <location>
        <begin position="412"/>
        <end position="422"/>
    </location>
</feature>
<feature type="region of interest" description="Disordered" evidence="1">
    <location>
        <begin position="688"/>
        <end position="746"/>
    </location>
</feature>
<reference evidence="2" key="1">
    <citation type="submission" date="2021-01" db="EMBL/GenBank/DDBJ databases">
        <authorList>
            <person name="Corre E."/>
            <person name="Pelletier E."/>
            <person name="Niang G."/>
            <person name="Scheremetjew M."/>
            <person name="Finn R."/>
            <person name="Kale V."/>
            <person name="Holt S."/>
            <person name="Cochrane G."/>
            <person name="Meng A."/>
            <person name="Brown T."/>
            <person name="Cohen L."/>
        </authorList>
    </citation>
    <scope>NUCLEOTIDE SEQUENCE</scope>
    <source>
        <strain evidence="2">CCMP127</strain>
    </source>
</reference>
<evidence type="ECO:0000313" key="2">
    <source>
        <dbReference type="EMBL" id="CAE0415535.1"/>
    </source>
</evidence>
<organism evidence="2">
    <name type="scientific">Amphora coffeiformis</name>
    <dbReference type="NCBI Taxonomy" id="265554"/>
    <lineage>
        <taxon>Eukaryota</taxon>
        <taxon>Sar</taxon>
        <taxon>Stramenopiles</taxon>
        <taxon>Ochrophyta</taxon>
        <taxon>Bacillariophyta</taxon>
        <taxon>Bacillariophyceae</taxon>
        <taxon>Bacillariophycidae</taxon>
        <taxon>Thalassiophysales</taxon>
        <taxon>Catenulaceae</taxon>
        <taxon>Amphora</taxon>
    </lineage>
</organism>
<evidence type="ECO:0000256" key="1">
    <source>
        <dbReference type="SAM" id="MobiDB-lite"/>
    </source>
</evidence>